<dbReference type="STRING" id="317010.RU96_GL000241"/>
<dbReference type="Proteomes" id="UP000182835">
    <property type="component" value="Unassembled WGS sequence"/>
</dbReference>
<feature type="domain" description="DUF7916" evidence="1">
    <location>
        <begin position="24"/>
        <end position="328"/>
    </location>
</feature>
<dbReference type="SUPFAM" id="SSF51366">
    <property type="entry name" value="Ribulose-phoshate binding barrel"/>
    <property type="match status" value="1"/>
</dbReference>
<sequence>MQNLVIKDEIIRKERGRKMVKRLISADYSDVKKMSAKELKQSIKASEGRVVVTETVVQTIPQAGEITNAEVAAAFGADLILLNGFDCFRPVVFGMPGLTSEMIFDKNAVIENPIPMLKKLTGRPIGINLEPIPADLDLMSEQVVISKGRTSSVETIKEAEKLGVDFICFTGNPGTGVTNEAIAEAVKIAKEHFSGLVIAGKMHSAGSSEPVVTTEAIEAYANAGADILLLPAVGTIQGFLEQDLIEAVKLAKENDLLTMTAIGTSQESARPETLRQMAITNKICGVDLQHIGDAGYGGMAPAENIFEMSIAIRGMRHTLNRVARSINR</sequence>
<dbReference type="InterPro" id="IPR011060">
    <property type="entry name" value="RibuloseP-bd_barrel"/>
</dbReference>
<evidence type="ECO:0000313" key="2">
    <source>
        <dbReference type="EMBL" id="OJG16774.1"/>
    </source>
</evidence>
<dbReference type="InterPro" id="IPR057238">
    <property type="entry name" value="DUF7916"/>
</dbReference>
<gene>
    <name evidence="2" type="ORF">RU96_GL000241</name>
</gene>
<dbReference type="AlphaFoldDB" id="A0A1L8RAM3"/>
<evidence type="ECO:0000259" key="1">
    <source>
        <dbReference type="Pfam" id="PF25509"/>
    </source>
</evidence>
<proteinExistence type="predicted"/>
<dbReference type="Pfam" id="PF25509">
    <property type="entry name" value="DUF7916"/>
    <property type="match status" value="1"/>
</dbReference>
<reference evidence="2 3" key="1">
    <citation type="submission" date="2014-12" db="EMBL/GenBank/DDBJ databases">
        <title>Draft genome sequences of 29 type strains of Enterococci.</title>
        <authorList>
            <person name="Zhong Z."/>
            <person name="Sun Z."/>
            <person name="Liu W."/>
            <person name="Zhang W."/>
            <person name="Zhang H."/>
        </authorList>
    </citation>
    <scope>NUCLEOTIDE SEQUENCE [LARGE SCALE GENOMIC DNA]</scope>
    <source>
        <strain evidence="2 3">DSM 21207</strain>
    </source>
</reference>
<protein>
    <recommendedName>
        <fullName evidence="1">DUF7916 domain-containing protein</fullName>
    </recommendedName>
</protein>
<name>A0A1L8RAM3_9ENTE</name>
<comment type="caution">
    <text evidence="2">The sequence shown here is derived from an EMBL/GenBank/DDBJ whole genome shotgun (WGS) entry which is preliminary data.</text>
</comment>
<organism evidence="2 3">
    <name type="scientific">Enterococcus canintestini</name>
    <dbReference type="NCBI Taxonomy" id="317010"/>
    <lineage>
        <taxon>Bacteria</taxon>
        <taxon>Bacillati</taxon>
        <taxon>Bacillota</taxon>
        <taxon>Bacilli</taxon>
        <taxon>Lactobacillales</taxon>
        <taxon>Enterococcaceae</taxon>
        <taxon>Enterococcus</taxon>
    </lineage>
</organism>
<accession>A0A1L8RAM3</accession>
<evidence type="ECO:0000313" key="3">
    <source>
        <dbReference type="Proteomes" id="UP000182835"/>
    </source>
</evidence>
<dbReference type="EMBL" id="JXKG01000001">
    <property type="protein sequence ID" value="OJG16774.1"/>
    <property type="molecule type" value="Genomic_DNA"/>
</dbReference>